<reference evidence="1 3" key="1">
    <citation type="submission" date="2017-11" db="EMBL/GenBank/DDBJ databases">
        <title>The genome of Rhizophagus clarus HR1 reveals common genetic basis of auxotrophy among arbuscular mycorrhizal fungi.</title>
        <authorList>
            <person name="Kobayashi Y."/>
        </authorList>
    </citation>
    <scope>NUCLEOTIDE SEQUENCE [LARGE SCALE GENOMIC DNA]</scope>
    <source>
        <strain evidence="1 3">HR1</strain>
    </source>
</reference>
<name>A0A2Z6RLI1_9GLOM</name>
<dbReference type="EMBL" id="BEXD01002668">
    <property type="protein sequence ID" value="GBB99044.1"/>
    <property type="molecule type" value="Genomic_DNA"/>
</dbReference>
<evidence type="ECO:0000313" key="2">
    <source>
        <dbReference type="EMBL" id="GES92841.1"/>
    </source>
</evidence>
<dbReference type="AlphaFoldDB" id="A0A2Z6RLI1"/>
<reference evidence="2" key="2">
    <citation type="submission" date="2019-10" db="EMBL/GenBank/DDBJ databases">
        <title>Conservation and host-specific expression of non-tandemly repeated heterogenous ribosome RNA gene in arbuscular mycorrhizal fungi.</title>
        <authorList>
            <person name="Maeda T."/>
            <person name="Kobayashi Y."/>
            <person name="Nakagawa T."/>
            <person name="Ezawa T."/>
            <person name="Yamaguchi K."/>
            <person name="Bino T."/>
            <person name="Nishimoto Y."/>
            <person name="Shigenobu S."/>
            <person name="Kawaguchi M."/>
        </authorList>
    </citation>
    <scope>NUCLEOTIDE SEQUENCE</scope>
    <source>
        <strain evidence="2">HR1</strain>
    </source>
</reference>
<protein>
    <submittedName>
        <fullName evidence="1">Uncharacterized protein</fullName>
    </submittedName>
</protein>
<dbReference type="Proteomes" id="UP000615446">
    <property type="component" value="Unassembled WGS sequence"/>
</dbReference>
<accession>A0A2Z6RLI1</accession>
<proteinExistence type="predicted"/>
<comment type="caution">
    <text evidence="1">The sequence shown here is derived from an EMBL/GenBank/DDBJ whole genome shotgun (WGS) entry which is preliminary data.</text>
</comment>
<sequence>MFLLESFPPFRTTEPKFFSKLRLLTAFVLSCALGYYIWNSFSKFISELDEKLGISYSYPSFEICAKTLNNKQNVDSSLNISLYRFDPNLDITSYLYNDNKDTRLNTPSLSDKDYNFTNVDDSCIKFSSYYFGDLIFIITYNNTSNYNYFEINFTYNGYTPIFPNQYFIATGRCYVYEFYYKKRKSYSLSLLGFLGFDTDQVDMIIEIENQEFAQLPNNSITVLRLEPSNKYDTITSEVVKYDNNVIKLLENFGGFYSAISGLFILLFGASKLSPWGICQIHLLRCWPLHRKFKKHLARRYVSRAGIPLVEDPRKLPAGSKIEDRVAVLENLLREYYIDDYFLDMLRKSRKKYLNIHNENLELLGDDDDADMIYV</sequence>
<dbReference type="EMBL" id="BLAL01000218">
    <property type="protein sequence ID" value="GES92841.1"/>
    <property type="molecule type" value="Genomic_DNA"/>
</dbReference>
<organism evidence="1 3">
    <name type="scientific">Rhizophagus clarus</name>
    <dbReference type="NCBI Taxonomy" id="94130"/>
    <lineage>
        <taxon>Eukaryota</taxon>
        <taxon>Fungi</taxon>
        <taxon>Fungi incertae sedis</taxon>
        <taxon>Mucoromycota</taxon>
        <taxon>Glomeromycotina</taxon>
        <taxon>Glomeromycetes</taxon>
        <taxon>Glomerales</taxon>
        <taxon>Glomeraceae</taxon>
        <taxon>Rhizophagus</taxon>
    </lineage>
</organism>
<keyword evidence="3" id="KW-1185">Reference proteome</keyword>
<gene>
    <name evidence="2" type="ORF">RCL2_001959900</name>
    <name evidence="1" type="ORF">RclHR1_00340035</name>
</gene>
<evidence type="ECO:0000313" key="3">
    <source>
        <dbReference type="Proteomes" id="UP000247702"/>
    </source>
</evidence>
<evidence type="ECO:0000313" key="1">
    <source>
        <dbReference type="EMBL" id="GBB99044.1"/>
    </source>
</evidence>
<dbReference type="Proteomes" id="UP000247702">
    <property type="component" value="Unassembled WGS sequence"/>
</dbReference>
<dbReference type="OrthoDB" id="432528at2759"/>